<feature type="compositionally biased region" description="Low complexity" evidence="2">
    <location>
        <begin position="638"/>
        <end position="657"/>
    </location>
</feature>
<accession>A0ABN9QJA5</accession>
<feature type="region of interest" description="Disordered" evidence="2">
    <location>
        <begin position="405"/>
        <end position="431"/>
    </location>
</feature>
<proteinExistence type="predicted"/>
<dbReference type="Proteomes" id="UP001189429">
    <property type="component" value="Unassembled WGS sequence"/>
</dbReference>
<sequence>MSALAAPAPRVFEDSIRASALMPTVHHMTSPQAYSRSPSRRALQSPQDGESENLRSCQDHFEVVISAEKMQRRAALADITSKIEGQQIMVEETSKRQAQLEVTVATLRAEIRQLAQWRDAGGDAEAAQRDQEQRQDLAELANSVQALHEEMASFRDQAQCQAALAEETSTKQIETVASVMELGQGLQEIAQTVVATEQKLRREIEEAAVTLEASAREEAANTSNQILEALQQTTVQLADSLATEREGRKEAFDALSERVDELCRSRHSPSALPQEVEFLRSLVDEVRGDVTRLELAAKAPEGGPAPSEDAARLAQVESQLQRLSEQSSAFEASMEEVRGDLMALKEVGDMLLTDLQERSAGADAAGGSQFATVDAATGATPADGSSCAQAMVTFCDVGGAFGPAAAQDGSEPGTPRMVQSMPRMQSSDAGQCTSKCLSDFAKVERERSVSPAPCRDTKSPRGPDPVRSSHTGSANNVPMVAPPRGTMSATSNHIAGQGQRMSGLGSVRCTSPAAAIRRRSPEVRSRASTSVDGCKMGGLQTKGSFALLQGSPPQSGPFGMRSAAGSFVTPVQAAMRVAGRPGASFVAAPPQPMAAPVQAAQAQMTNALPPSLPFLSLASSSSAPALPRRPCPRPPLVLPSSPILPHSPRLLPKATPK</sequence>
<gene>
    <name evidence="3" type="ORF">PCOR1329_LOCUS12474</name>
</gene>
<feature type="region of interest" description="Disordered" evidence="2">
    <location>
        <begin position="512"/>
        <end position="535"/>
    </location>
</feature>
<feature type="region of interest" description="Disordered" evidence="2">
    <location>
        <begin position="444"/>
        <end position="478"/>
    </location>
</feature>
<feature type="compositionally biased region" description="Pro residues" evidence="2">
    <location>
        <begin position="627"/>
        <end position="637"/>
    </location>
</feature>
<evidence type="ECO:0000256" key="2">
    <source>
        <dbReference type="SAM" id="MobiDB-lite"/>
    </source>
</evidence>
<organism evidence="3 4">
    <name type="scientific">Prorocentrum cordatum</name>
    <dbReference type="NCBI Taxonomy" id="2364126"/>
    <lineage>
        <taxon>Eukaryota</taxon>
        <taxon>Sar</taxon>
        <taxon>Alveolata</taxon>
        <taxon>Dinophyceae</taxon>
        <taxon>Prorocentrales</taxon>
        <taxon>Prorocentraceae</taxon>
        <taxon>Prorocentrum</taxon>
    </lineage>
</organism>
<evidence type="ECO:0000313" key="4">
    <source>
        <dbReference type="Proteomes" id="UP001189429"/>
    </source>
</evidence>
<name>A0ABN9QJA5_9DINO</name>
<comment type="caution">
    <text evidence="3">The sequence shown here is derived from an EMBL/GenBank/DDBJ whole genome shotgun (WGS) entry which is preliminary data.</text>
</comment>
<feature type="compositionally biased region" description="Polar residues" evidence="2">
    <location>
        <begin position="422"/>
        <end position="431"/>
    </location>
</feature>
<dbReference type="EMBL" id="CAUYUJ010003647">
    <property type="protein sequence ID" value="CAK0806129.1"/>
    <property type="molecule type" value="Genomic_DNA"/>
</dbReference>
<reference evidence="3" key="1">
    <citation type="submission" date="2023-10" db="EMBL/GenBank/DDBJ databases">
        <authorList>
            <person name="Chen Y."/>
            <person name="Shah S."/>
            <person name="Dougan E. K."/>
            <person name="Thang M."/>
            <person name="Chan C."/>
        </authorList>
    </citation>
    <scope>NUCLEOTIDE SEQUENCE [LARGE SCALE GENOMIC DNA]</scope>
</reference>
<feature type="region of interest" description="Disordered" evidence="2">
    <location>
        <begin position="618"/>
        <end position="657"/>
    </location>
</feature>
<feature type="coiled-coil region" evidence="1">
    <location>
        <begin position="186"/>
        <end position="217"/>
    </location>
</feature>
<keyword evidence="4" id="KW-1185">Reference proteome</keyword>
<protein>
    <submittedName>
        <fullName evidence="3">Uncharacterized protein</fullName>
    </submittedName>
</protein>
<evidence type="ECO:0000256" key="1">
    <source>
        <dbReference type="SAM" id="Coils"/>
    </source>
</evidence>
<evidence type="ECO:0000313" key="3">
    <source>
        <dbReference type="EMBL" id="CAK0806129.1"/>
    </source>
</evidence>
<keyword evidence="1" id="KW-0175">Coiled coil</keyword>
<feature type="compositionally biased region" description="Polar residues" evidence="2">
    <location>
        <begin position="27"/>
        <end position="48"/>
    </location>
</feature>
<feature type="region of interest" description="Disordered" evidence="2">
    <location>
        <begin position="27"/>
        <end position="54"/>
    </location>
</feature>